<keyword evidence="2" id="KW-1185">Reference proteome</keyword>
<organism evidence="1 2">
    <name type="scientific">Nostoc azollae (strain 0708)</name>
    <name type="common">Anabaena azollae (strain 0708)</name>
    <dbReference type="NCBI Taxonomy" id="551115"/>
    <lineage>
        <taxon>Bacteria</taxon>
        <taxon>Bacillati</taxon>
        <taxon>Cyanobacteriota</taxon>
        <taxon>Cyanophyceae</taxon>
        <taxon>Nostocales</taxon>
        <taxon>Nostocaceae</taxon>
        <taxon>Trichormus</taxon>
    </lineage>
</organism>
<sequence length="241" mass="26005">MLNNISKFIPSRQLKFTVIRLLVTSGILGLGVIGEMRKINLKSTAIVAHLPGYTNQIQLSDTNSVLSQPKDIREQKIQVQLNSLASKNLSSQSVIINIPKTIPTNTTQLQGTSPVNFPEKDGIYLYGQSSAPNQLGQGYIVFQKHQGKVIGALYMPSSEFSCFQGTLAKSGELAITVTSSPGEAGLTQVSTASRILRLTDENAITYAHSIALQDYHQLNSVSANEQQILQACSQDLSGAGQ</sequence>
<accession>D7E4D7</accession>
<dbReference type="eggNOG" id="COG3170">
    <property type="taxonomic scope" value="Bacteria"/>
</dbReference>
<dbReference type="OrthoDB" id="422458at2"/>
<gene>
    <name evidence="1" type="ordered locus">Aazo_1483</name>
</gene>
<dbReference type="EMBL" id="CP002059">
    <property type="protein sequence ID" value="ADI63695.1"/>
    <property type="molecule type" value="Genomic_DNA"/>
</dbReference>
<dbReference type="AlphaFoldDB" id="D7E4D7"/>
<reference evidence="1 2" key="1">
    <citation type="journal article" date="2010" name="PLoS ONE">
        <title>Genome erosion in a nitrogen-fixing vertically transmitted endosymbiotic multicellular cyanobacterium.</title>
        <authorList>
            <person name="Ran L."/>
            <person name="Larsson J."/>
            <person name="Vigil-Stenman T."/>
            <person name="Nylander J.A."/>
            <person name="Ininbergs K."/>
            <person name="Zheng W.W."/>
            <person name="Lapidus A."/>
            <person name="Lowry S."/>
            <person name="Haselkorn R."/>
            <person name="Bergman B."/>
        </authorList>
    </citation>
    <scope>NUCLEOTIDE SEQUENCE [LARGE SCALE GENOMIC DNA]</scope>
    <source>
        <strain evidence="1 2">0708</strain>
    </source>
</reference>
<name>D7E4D7_NOSA0</name>
<dbReference type="RefSeq" id="WP_013190713.1">
    <property type="nucleotide sequence ID" value="NC_014248.1"/>
</dbReference>
<protein>
    <submittedName>
        <fullName evidence="1">Uncharacterized protein</fullName>
    </submittedName>
</protein>
<dbReference type="KEGG" id="naz:Aazo_1483"/>
<dbReference type="Proteomes" id="UP000001511">
    <property type="component" value="Chromosome"/>
</dbReference>
<proteinExistence type="predicted"/>
<evidence type="ECO:0000313" key="2">
    <source>
        <dbReference type="Proteomes" id="UP000001511"/>
    </source>
</evidence>
<evidence type="ECO:0000313" key="1">
    <source>
        <dbReference type="EMBL" id="ADI63695.1"/>
    </source>
</evidence>
<dbReference type="HOGENOM" id="CLU_1052598_0_0_3"/>
<dbReference type="STRING" id="551115.Aazo_1483"/>